<name>A0AAJ5QTK5_9ENTR</name>
<sequence>MYYRNEVISYLQSNNILALKLDHALAGVENALADQIALTGAGAKRALYYASCFTDEYQDVCQRQKTEDVRFTLAVIHLFQHGDVVYEMLKVYFEEIFKYKTSAQIEYIKKMLMAVNVHIAASSLTNAGVALAVATSVAVGLNLSLNMSKWAGRQLGTVVGGIRLYGIVQKAADSAWRLHITCPAYYDALYVRELEMMFFLVEPLFEQAGAFSANRISDSGIADIITKMIR</sequence>
<proteinExistence type="predicted"/>
<evidence type="ECO:0000313" key="2">
    <source>
        <dbReference type="Proteomes" id="UP001210130"/>
    </source>
</evidence>
<gene>
    <name evidence="1" type="ORF">OR613_22700</name>
</gene>
<evidence type="ECO:0000313" key="1">
    <source>
        <dbReference type="EMBL" id="WBW60763.1"/>
    </source>
</evidence>
<organism evidence="1 2">
    <name type="scientific">Klebsiella electrica</name>
    <dbReference type="NCBI Taxonomy" id="1259973"/>
    <lineage>
        <taxon>Bacteria</taxon>
        <taxon>Pseudomonadati</taxon>
        <taxon>Pseudomonadota</taxon>
        <taxon>Gammaproteobacteria</taxon>
        <taxon>Enterobacterales</taxon>
        <taxon>Enterobacteriaceae</taxon>
        <taxon>Klebsiella/Raoultella group</taxon>
        <taxon>Klebsiella</taxon>
    </lineage>
</organism>
<dbReference type="RefSeq" id="WP_131049493.1">
    <property type="nucleotide sequence ID" value="NZ_CP041247.1"/>
</dbReference>
<dbReference type="Proteomes" id="UP001210130">
    <property type="component" value="Chromosome"/>
</dbReference>
<accession>A0AAJ5QTK5</accession>
<reference evidence="1 2" key="1">
    <citation type="journal article" date="2023" name="Microbiol. Resour. Announc.">
        <title>Complete Genome Sequence of the First Colistin-Resistant Raoultella electrica Strain.</title>
        <authorList>
            <person name="Aldeia C."/>
            <person name="Campos-Madueno E.I."/>
            <person name="Sendi P."/>
            <person name="Endimiani A."/>
        </authorList>
    </citation>
    <scope>NUCLEOTIDE SEQUENCE [LARGE SCALE GENOMIC DNA]</scope>
    <source>
        <strain evidence="1 2">S2-IND-01-C</strain>
    </source>
</reference>
<dbReference type="EMBL" id="CP112887">
    <property type="protein sequence ID" value="WBW60763.1"/>
    <property type="molecule type" value="Genomic_DNA"/>
</dbReference>
<protein>
    <submittedName>
        <fullName evidence="1">Uncharacterized protein</fullName>
    </submittedName>
</protein>
<keyword evidence="2" id="KW-1185">Reference proteome</keyword>
<dbReference type="AlphaFoldDB" id="A0AAJ5QTK5"/>